<evidence type="ECO:0000313" key="4">
    <source>
        <dbReference type="EMBL" id="SFG89151.1"/>
    </source>
</evidence>
<reference evidence="3 5" key="1">
    <citation type="submission" date="2016-04" db="EMBL/GenBank/DDBJ databases">
        <title>Complete genome sequencing and analysis of CBMB27, Methylobacterium phyllosphaerae isolated from leaf tissues of rice (Oryza sativa L.).</title>
        <authorList>
            <person name="Lee Y."/>
            <person name="Hwangbo K."/>
            <person name="Chung H."/>
            <person name="Yoo J."/>
            <person name="Kim K.Y."/>
            <person name="Sa T.M."/>
            <person name="Um Y."/>
            <person name="Madhaiyan M."/>
        </authorList>
    </citation>
    <scope>NUCLEOTIDE SEQUENCE [LARGE SCALE GENOMIC DNA]</scope>
    <source>
        <strain evidence="3 5">CBMB27</strain>
    </source>
</reference>
<organism evidence="4 6">
    <name type="scientific">Methylobacterium phyllosphaerae</name>
    <dbReference type="NCBI Taxonomy" id="418223"/>
    <lineage>
        <taxon>Bacteria</taxon>
        <taxon>Pseudomonadati</taxon>
        <taxon>Pseudomonadota</taxon>
        <taxon>Alphaproteobacteria</taxon>
        <taxon>Hyphomicrobiales</taxon>
        <taxon>Methylobacteriaceae</taxon>
        <taxon>Methylobacterium</taxon>
    </lineage>
</organism>
<feature type="chain" id="PRO_5042038214" description="Porin" evidence="2">
    <location>
        <begin position="20"/>
        <end position="89"/>
    </location>
</feature>
<dbReference type="Proteomes" id="UP000185487">
    <property type="component" value="Chromosome"/>
</dbReference>
<dbReference type="Proteomes" id="UP000199140">
    <property type="component" value="Unassembled WGS sequence"/>
</dbReference>
<sequence>MRCLMLPTALLLLSGSARAEDFTGFYAGINAGYGWGTGHRGPEGGRPVTAGSSALSKPEAGPDLPPSARNAAIAIRGSDRSATPGTTGR</sequence>
<accession>A0AAE8HRN4</accession>
<dbReference type="AlphaFoldDB" id="A0AAE8HRN4"/>
<protein>
    <recommendedName>
        <fullName evidence="7">Porin</fullName>
    </recommendedName>
</protein>
<proteinExistence type="predicted"/>
<evidence type="ECO:0000256" key="1">
    <source>
        <dbReference type="SAM" id="MobiDB-lite"/>
    </source>
</evidence>
<name>A0AAE8HRN4_9HYPH</name>
<dbReference type="EMBL" id="CP015367">
    <property type="protein sequence ID" value="APT34420.1"/>
    <property type="molecule type" value="Genomic_DNA"/>
</dbReference>
<evidence type="ECO:0000313" key="6">
    <source>
        <dbReference type="Proteomes" id="UP000199140"/>
    </source>
</evidence>
<feature type="signal peptide" evidence="2">
    <location>
        <begin position="1"/>
        <end position="19"/>
    </location>
</feature>
<dbReference type="EMBL" id="FOPK01000009">
    <property type="protein sequence ID" value="SFG89151.1"/>
    <property type="molecule type" value="Genomic_DNA"/>
</dbReference>
<feature type="region of interest" description="Disordered" evidence="1">
    <location>
        <begin position="37"/>
        <end position="68"/>
    </location>
</feature>
<evidence type="ECO:0000313" key="3">
    <source>
        <dbReference type="EMBL" id="APT34420.1"/>
    </source>
</evidence>
<gene>
    <name evidence="3" type="ORF">MCBMB27_05129</name>
    <name evidence="4" type="ORF">SAMN05192567_109189</name>
</gene>
<keyword evidence="5" id="KW-1185">Reference proteome</keyword>
<dbReference type="KEGG" id="mphy:MCBMB27_05129"/>
<evidence type="ECO:0000313" key="5">
    <source>
        <dbReference type="Proteomes" id="UP000185487"/>
    </source>
</evidence>
<evidence type="ECO:0000256" key="2">
    <source>
        <dbReference type="SAM" id="SignalP"/>
    </source>
</evidence>
<keyword evidence="2" id="KW-0732">Signal</keyword>
<evidence type="ECO:0008006" key="7">
    <source>
        <dbReference type="Google" id="ProtNLM"/>
    </source>
</evidence>
<reference evidence="4 6" key="2">
    <citation type="submission" date="2016-10" db="EMBL/GenBank/DDBJ databases">
        <authorList>
            <person name="Varghese N."/>
            <person name="Submissions S."/>
        </authorList>
    </citation>
    <scope>NUCLEOTIDE SEQUENCE [LARGE SCALE GENOMIC DNA]</scope>
    <source>
        <strain evidence="4 6">CBMB27</strain>
    </source>
</reference>